<keyword evidence="6" id="KW-1185">Reference proteome</keyword>
<evidence type="ECO:0000313" key="6">
    <source>
        <dbReference type="Proteomes" id="UP000887566"/>
    </source>
</evidence>
<dbReference type="GO" id="GO:0005765">
    <property type="term" value="C:lysosomal membrane"/>
    <property type="evidence" value="ECO:0007669"/>
    <property type="project" value="TreeGrafter"/>
</dbReference>
<organism evidence="6 7">
    <name type="scientific">Plectus sambesii</name>
    <dbReference type="NCBI Taxonomy" id="2011161"/>
    <lineage>
        <taxon>Eukaryota</taxon>
        <taxon>Metazoa</taxon>
        <taxon>Ecdysozoa</taxon>
        <taxon>Nematoda</taxon>
        <taxon>Chromadorea</taxon>
        <taxon>Plectida</taxon>
        <taxon>Plectina</taxon>
        <taxon>Plectoidea</taxon>
        <taxon>Plectidae</taxon>
        <taxon>Plectus</taxon>
    </lineage>
</organism>
<dbReference type="GO" id="GO:0012505">
    <property type="term" value="C:endomembrane system"/>
    <property type="evidence" value="ECO:0007669"/>
    <property type="project" value="UniProtKB-SubCell"/>
</dbReference>
<dbReference type="Proteomes" id="UP000887566">
    <property type="component" value="Unplaced"/>
</dbReference>
<evidence type="ECO:0000256" key="2">
    <source>
        <dbReference type="ARBA" id="ARBA00022692"/>
    </source>
</evidence>
<keyword evidence="4 5" id="KW-0472">Membrane</keyword>
<comment type="subcellular location">
    <subcellularLocation>
        <location evidence="1">Endomembrane system</location>
        <topology evidence="1">Multi-pass membrane protein</topology>
    </subcellularLocation>
</comment>
<evidence type="ECO:0000256" key="3">
    <source>
        <dbReference type="ARBA" id="ARBA00022989"/>
    </source>
</evidence>
<dbReference type="PANTHER" id="PTHR12479:SF10">
    <property type="entry name" value="LYSOSOMAL-ASSOCIATED TRANSMEMBRANE PROTEIN"/>
    <property type="match status" value="1"/>
</dbReference>
<dbReference type="WBParaSite" id="PSAMB.scaffold586size46481.g7113.t1">
    <property type="protein sequence ID" value="PSAMB.scaffold586size46481.g7113.t1"/>
    <property type="gene ID" value="PSAMB.scaffold586size46481.g7113"/>
</dbReference>
<feature type="transmembrane region" description="Helical" evidence="5">
    <location>
        <begin position="136"/>
        <end position="156"/>
    </location>
</feature>
<dbReference type="AlphaFoldDB" id="A0A914WZJ8"/>
<evidence type="ECO:0000256" key="1">
    <source>
        <dbReference type="ARBA" id="ARBA00004127"/>
    </source>
</evidence>
<keyword evidence="3 5" id="KW-1133">Transmembrane helix</keyword>
<dbReference type="InterPro" id="IPR051115">
    <property type="entry name" value="LAPTM_transporter"/>
</dbReference>
<keyword evidence="2 5" id="KW-0812">Transmembrane</keyword>
<protein>
    <submittedName>
        <fullName evidence="7">Uncharacterized protein</fullName>
    </submittedName>
</protein>
<evidence type="ECO:0000313" key="7">
    <source>
        <dbReference type="WBParaSite" id="PSAMB.scaffold586size46481.g7113.t1"/>
    </source>
</evidence>
<sequence length="215" mass="24893">MASAQANPSKMFDPNHRKFWCGCHVMTGIKAAAVIYTIISVLEFILFIVVSPDQPNVYRDKYIIYWLCKLVAAFLSLGFLWFGLLAKREKLLIPFFIYMVIQISLIVWNTITLLMYTFGLYSHDSYYGYSSSSKKIAAWFVVLIFVLLILLHLWIVRTMKNTYSYMKKKRLSSTSNIITVQQYELKHFYNAVPLEDGPPPSYETVAHIEFAAINP</sequence>
<evidence type="ECO:0000256" key="5">
    <source>
        <dbReference type="SAM" id="Phobius"/>
    </source>
</evidence>
<accession>A0A914WZJ8</accession>
<proteinExistence type="predicted"/>
<feature type="transmembrane region" description="Helical" evidence="5">
    <location>
        <begin position="91"/>
        <end position="116"/>
    </location>
</feature>
<feature type="transmembrane region" description="Helical" evidence="5">
    <location>
        <begin position="63"/>
        <end position="84"/>
    </location>
</feature>
<name>A0A914WZJ8_9BILA</name>
<dbReference type="PANTHER" id="PTHR12479">
    <property type="entry name" value="LYSOSOMAL-ASSOCIATED TRANSMEMBRANE PROTEIN"/>
    <property type="match status" value="1"/>
</dbReference>
<evidence type="ECO:0000256" key="4">
    <source>
        <dbReference type="ARBA" id="ARBA00023136"/>
    </source>
</evidence>
<reference evidence="7" key="1">
    <citation type="submission" date="2022-11" db="UniProtKB">
        <authorList>
            <consortium name="WormBaseParasite"/>
        </authorList>
    </citation>
    <scope>IDENTIFICATION</scope>
</reference>